<reference evidence="1" key="2">
    <citation type="submission" date="2021-04" db="EMBL/GenBank/DDBJ databases">
        <authorList>
            <person name="Podell S."/>
        </authorList>
    </citation>
    <scope>NUCLEOTIDE SEQUENCE</scope>
    <source>
        <strain evidence="1">Hildebrandi</strain>
    </source>
</reference>
<protein>
    <submittedName>
        <fullName evidence="1">Uncharacterized protein</fullName>
    </submittedName>
</protein>
<name>A0A9K3KDQ4_9STRA</name>
<dbReference type="EMBL" id="JAGRRH010000026">
    <property type="protein sequence ID" value="KAG7341266.1"/>
    <property type="molecule type" value="Genomic_DNA"/>
</dbReference>
<gene>
    <name evidence="1" type="ORF">IV203_023217</name>
</gene>
<proteinExistence type="predicted"/>
<accession>A0A9K3KDQ4</accession>
<reference evidence="1" key="1">
    <citation type="journal article" date="2021" name="Sci. Rep.">
        <title>Diploid genomic architecture of Nitzschia inconspicua, an elite biomass production diatom.</title>
        <authorList>
            <person name="Oliver A."/>
            <person name="Podell S."/>
            <person name="Pinowska A."/>
            <person name="Traller J.C."/>
            <person name="Smith S.R."/>
            <person name="McClure R."/>
            <person name="Beliaev A."/>
            <person name="Bohutskyi P."/>
            <person name="Hill E.A."/>
            <person name="Rabines A."/>
            <person name="Zheng H."/>
            <person name="Allen L.Z."/>
            <person name="Kuo A."/>
            <person name="Grigoriev I.V."/>
            <person name="Allen A.E."/>
            <person name="Hazlebeck D."/>
            <person name="Allen E.E."/>
        </authorList>
    </citation>
    <scope>NUCLEOTIDE SEQUENCE</scope>
    <source>
        <strain evidence="1">Hildebrandi</strain>
    </source>
</reference>
<evidence type="ECO:0000313" key="1">
    <source>
        <dbReference type="EMBL" id="KAG7341266.1"/>
    </source>
</evidence>
<evidence type="ECO:0000313" key="2">
    <source>
        <dbReference type="Proteomes" id="UP000693970"/>
    </source>
</evidence>
<organism evidence="1 2">
    <name type="scientific">Nitzschia inconspicua</name>
    <dbReference type="NCBI Taxonomy" id="303405"/>
    <lineage>
        <taxon>Eukaryota</taxon>
        <taxon>Sar</taxon>
        <taxon>Stramenopiles</taxon>
        <taxon>Ochrophyta</taxon>
        <taxon>Bacillariophyta</taxon>
        <taxon>Bacillariophyceae</taxon>
        <taxon>Bacillariophycidae</taxon>
        <taxon>Bacillariales</taxon>
        <taxon>Bacillariaceae</taxon>
        <taxon>Nitzschia</taxon>
    </lineage>
</organism>
<sequence length="104" mass="12231">MNLKKLGCVVLTSDMKKFVKKYNTTKVSIIPKGYNSTIATTLIWAQSQRRSYIQYIRNETSTTTPQQIDLLHSIDFAWDLTNKTSHDKWIHEYFKLYWCCTNCA</sequence>
<keyword evidence="2" id="KW-1185">Reference proteome</keyword>
<dbReference type="AlphaFoldDB" id="A0A9K3KDQ4"/>
<comment type="caution">
    <text evidence="1">The sequence shown here is derived from an EMBL/GenBank/DDBJ whole genome shotgun (WGS) entry which is preliminary data.</text>
</comment>
<dbReference type="Proteomes" id="UP000693970">
    <property type="component" value="Unassembled WGS sequence"/>
</dbReference>